<dbReference type="RefSeq" id="WP_154497140.1">
    <property type="nucleotide sequence ID" value="NZ_VUMU01000014.1"/>
</dbReference>
<reference evidence="1 2" key="1">
    <citation type="submission" date="2019-08" db="EMBL/GenBank/DDBJ databases">
        <title>In-depth cultivation of the pig gut microbiome towards novel bacterial diversity and tailored functional studies.</title>
        <authorList>
            <person name="Wylensek D."/>
            <person name="Hitch T.C.A."/>
            <person name="Clavel T."/>
        </authorList>
    </citation>
    <scope>NUCLEOTIDE SEQUENCE [LARGE SCALE GENOMIC DNA]</scope>
    <source>
        <strain evidence="1 2">WCA3-601-WT-6H</strain>
    </source>
</reference>
<comment type="caution">
    <text evidence="1">The sequence shown here is derived from an EMBL/GenBank/DDBJ whole genome shotgun (WGS) entry which is preliminary data.</text>
</comment>
<dbReference type="Proteomes" id="UP000476055">
    <property type="component" value="Unassembled WGS sequence"/>
</dbReference>
<dbReference type="EMBL" id="VUMU01000014">
    <property type="protein sequence ID" value="MST58738.1"/>
    <property type="molecule type" value="Genomic_DNA"/>
</dbReference>
<proteinExistence type="predicted"/>
<accession>A0A6L5YL77</accession>
<gene>
    <name evidence="1" type="ORF">FYJ59_10910</name>
</gene>
<dbReference type="AlphaFoldDB" id="A0A6L5YL77"/>
<evidence type="ECO:0000313" key="2">
    <source>
        <dbReference type="Proteomes" id="UP000476055"/>
    </source>
</evidence>
<sequence>MQMLGGGMILCGCLGLGMWYRGQFLMRLHMTRELICLLDQWISEIRYNRSTLPEGCRQIGRQREDRLGEICNRVYREYAEAGGTGFLEIAGDSFRRQLEALPLKKEEIDQFLIFAGKEGYADETMQIRAMELSKEGLERTATAQQREITQKCRLAVGLGAMSGMFLVLLLL</sequence>
<keyword evidence="2" id="KW-1185">Reference proteome</keyword>
<dbReference type="Pfam" id="PF09548">
    <property type="entry name" value="Spore_III_AB"/>
    <property type="match status" value="1"/>
</dbReference>
<dbReference type="InterPro" id="IPR014198">
    <property type="entry name" value="Spore_III_AB"/>
</dbReference>
<name>A0A6L5YL77_9FIRM</name>
<evidence type="ECO:0008006" key="3">
    <source>
        <dbReference type="Google" id="ProtNLM"/>
    </source>
</evidence>
<protein>
    <recommendedName>
        <fullName evidence="3">Stage III sporulation protein AB</fullName>
    </recommendedName>
</protein>
<organism evidence="1 2">
    <name type="scientific">Waltera intestinalis</name>
    <dbReference type="NCBI Taxonomy" id="2606635"/>
    <lineage>
        <taxon>Bacteria</taxon>
        <taxon>Bacillati</taxon>
        <taxon>Bacillota</taxon>
        <taxon>Clostridia</taxon>
        <taxon>Lachnospirales</taxon>
        <taxon>Lachnospiraceae</taxon>
        <taxon>Waltera</taxon>
    </lineage>
</organism>
<evidence type="ECO:0000313" key="1">
    <source>
        <dbReference type="EMBL" id="MST58738.1"/>
    </source>
</evidence>